<dbReference type="Proteomes" id="UP000224168">
    <property type="component" value="Segment"/>
</dbReference>
<evidence type="ECO:0000313" key="2">
    <source>
        <dbReference type="EMBL" id="ASR83658.1"/>
    </source>
</evidence>
<dbReference type="RefSeq" id="YP_010082587.1">
    <property type="nucleotide sequence ID" value="NC_055032.1"/>
</dbReference>
<name>A0A222ZGS5_9CAUD</name>
<dbReference type="GeneID" id="65071590"/>
<gene>
    <name evidence="2" type="primary">75</name>
    <name evidence="2" type="ORF">SEA_LISARA_74</name>
</gene>
<sequence>MSNDKVSATGTHQPIGARVRREERDIAGVMTVTIDGRCVHGDLIDHCERDHGGNAVPGPIKKHTTTTKVLGTITLVSVLIITGLLTAWGFDLLWHAGLGWLAFAVGTLWTALAALVIGGTVEEIRK</sequence>
<proteinExistence type="predicted"/>
<keyword evidence="1" id="KW-0812">Transmembrane</keyword>
<keyword evidence="1" id="KW-1133">Transmembrane helix</keyword>
<keyword evidence="1" id="KW-0472">Membrane</keyword>
<reference evidence="3" key="1">
    <citation type="submission" date="2017-05" db="EMBL/GenBank/DDBJ databases">
        <authorList>
            <person name="Francomacaro L."/>
            <person name="Bidlack C."/>
            <person name="Gutkin P."/>
            <person name="McAuley E."/>
            <person name="Pizzorno M."/>
            <person name="Stowe E."/>
            <person name="Krukonis G."/>
            <person name="Stoner T.H."/>
            <person name="Garlena R.A."/>
            <person name="Russell D.A."/>
            <person name="Pope W.H."/>
            <person name="Jacobs-Sera D."/>
            <person name="Hatfull G.F."/>
        </authorList>
    </citation>
    <scope>NUCLEOTIDE SEQUENCE [LARGE SCALE GENOMIC DNA]</scope>
</reference>
<feature type="transmembrane region" description="Helical" evidence="1">
    <location>
        <begin position="69"/>
        <end position="88"/>
    </location>
</feature>
<feature type="transmembrane region" description="Helical" evidence="1">
    <location>
        <begin position="100"/>
        <end position="121"/>
    </location>
</feature>
<dbReference type="EMBL" id="MF140418">
    <property type="protein sequence ID" value="ASR83658.1"/>
    <property type="molecule type" value="Genomic_DNA"/>
</dbReference>
<evidence type="ECO:0000256" key="1">
    <source>
        <dbReference type="SAM" id="Phobius"/>
    </source>
</evidence>
<keyword evidence="3" id="KW-1185">Reference proteome</keyword>
<protein>
    <submittedName>
        <fullName evidence="2">Uncharacterized protein</fullName>
    </submittedName>
</protein>
<dbReference type="KEGG" id="vg:65071590"/>
<organism evidence="2 3">
    <name type="scientific">Arthrobacter phage LiSara</name>
    <dbReference type="NCBI Taxonomy" id="2015860"/>
    <lineage>
        <taxon>Viruses</taxon>
        <taxon>Duplodnaviria</taxon>
        <taxon>Heunggongvirae</taxon>
        <taxon>Uroviricota</taxon>
        <taxon>Caudoviricetes</taxon>
        <taxon>Laroyevirus</taxon>
        <taxon>Laroyevirus lisara</taxon>
    </lineage>
</organism>
<evidence type="ECO:0000313" key="3">
    <source>
        <dbReference type="Proteomes" id="UP000224168"/>
    </source>
</evidence>
<accession>A0A222ZGS5</accession>